<keyword evidence="3" id="KW-1185">Reference proteome</keyword>
<evidence type="ECO:0000313" key="3">
    <source>
        <dbReference type="Proteomes" id="UP001218188"/>
    </source>
</evidence>
<feature type="region of interest" description="Disordered" evidence="1">
    <location>
        <begin position="184"/>
        <end position="219"/>
    </location>
</feature>
<evidence type="ECO:0000313" key="2">
    <source>
        <dbReference type="EMBL" id="KAJ7044449.1"/>
    </source>
</evidence>
<organism evidence="2 3">
    <name type="scientific">Mycena alexandri</name>
    <dbReference type="NCBI Taxonomy" id="1745969"/>
    <lineage>
        <taxon>Eukaryota</taxon>
        <taxon>Fungi</taxon>
        <taxon>Dikarya</taxon>
        <taxon>Basidiomycota</taxon>
        <taxon>Agaricomycotina</taxon>
        <taxon>Agaricomycetes</taxon>
        <taxon>Agaricomycetidae</taxon>
        <taxon>Agaricales</taxon>
        <taxon>Marasmiineae</taxon>
        <taxon>Mycenaceae</taxon>
        <taxon>Mycena</taxon>
    </lineage>
</organism>
<protein>
    <submittedName>
        <fullName evidence="2">Uncharacterized protein</fullName>
    </submittedName>
</protein>
<evidence type="ECO:0000256" key="1">
    <source>
        <dbReference type="SAM" id="MobiDB-lite"/>
    </source>
</evidence>
<dbReference type="AlphaFoldDB" id="A0AAD6TDA1"/>
<sequence>MPPPPAFALPFPILVAALRQPPAPSAVLASHLQAAPHRADVAPAFTHPRTTTLPSRPPARCLYALKTSRHSGPRSPLSAAYCARWAAVGLRCSTPGPAPSPASLRFFPQRTARTPQMGVRCGAQLRVLPAEHQRRTSCFYSGNWGREERDNGGGRAYTRFLVSCSVVLLGFSFRAVASAGRKARSAAQSSVPDRRFRRKESGVALESGESLTLRKSDHSEEDSGLISVGTACSELRGLSKHTKIQPGGLKRGLVMRVKASPAGLKQPDWRWITEVSSGAVASVHPFERYAPRTSKHSPQPRWQSPPARSSEAPSHLPGVVISTRGGSRPKASDELQKGTSARKGEWPRPPRRRRGRGARGLARHSQRHVRFAPSVVQDLRARQDVGRAVRKGCGKKHMK</sequence>
<feature type="region of interest" description="Disordered" evidence="1">
    <location>
        <begin position="290"/>
        <end position="374"/>
    </location>
</feature>
<reference evidence="2" key="1">
    <citation type="submission" date="2023-03" db="EMBL/GenBank/DDBJ databases">
        <title>Massive genome expansion in bonnet fungi (Mycena s.s.) driven by repeated elements and novel gene families across ecological guilds.</title>
        <authorList>
            <consortium name="Lawrence Berkeley National Laboratory"/>
            <person name="Harder C.B."/>
            <person name="Miyauchi S."/>
            <person name="Viragh M."/>
            <person name="Kuo A."/>
            <person name="Thoen E."/>
            <person name="Andreopoulos B."/>
            <person name="Lu D."/>
            <person name="Skrede I."/>
            <person name="Drula E."/>
            <person name="Henrissat B."/>
            <person name="Morin E."/>
            <person name="Kohler A."/>
            <person name="Barry K."/>
            <person name="LaButti K."/>
            <person name="Morin E."/>
            <person name="Salamov A."/>
            <person name="Lipzen A."/>
            <person name="Mereny Z."/>
            <person name="Hegedus B."/>
            <person name="Baldrian P."/>
            <person name="Stursova M."/>
            <person name="Weitz H."/>
            <person name="Taylor A."/>
            <person name="Grigoriev I.V."/>
            <person name="Nagy L.G."/>
            <person name="Martin F."/>
            <person name="Kauserud H."/>
        </authorList>
    </citation>
    <scope>NUCLEOTIDE SEQUENCE</scope>
    <source>
        <strain evidence="2">CBHHK200</strain>
    </source>
</reference>
<comment type="caution">
    <text evidence="2">The sequence shown here is derived from an EMBL/GenBank/DDBJ whole genome shotgun (WGS) entry which is preliminary data.</text>
</comment>
<proteinExistence type="predicted"/>
<feature type="compositionally biased region" description="Basic and acidic residues" evidence="1">
    <location>
        <begin position="330"/>
        <end position="348"/>
    </location>
</feature>
<dbReference type="Proteomes" id="UP001218188">
    <property type="component" value="Unassembled WGS sequence"/>
</dbReference>
<accession>A0AAD6TDA1</accession>
<feature type="compositionally biased region" description="Basic residues" evidence="1">
    <location>
        <begin position="349"/>
        <end position="370"/>
    </location>
</feature>
<name>A0AAD6TDA1_9AGAR</name>
<gene>
    <name evidence="2" type="ORF">C8F04DRAFT_1228716</name>
</gene>
<dbReference type="EMBL" id="JARJCM010000007">
    <property type="protein sequence ID" value="KAJ7044449.1"/>
    <property type="molecule type" value="Genomic_DNA"/>
</dbReference>